<gene>
    <name evidence="6" type="ordered locus">Hore_02160</name>
</gene>
<dbReference type="GO" id="GO:0051539">
    <property type="term" value="F:4 iron, 4 sulfur cluster binding"/>
    <property type="evidence" value="ECO:0007669"/>
    <property type="project" value="UniProtKB-KW"/>
</dbReference>
<dbReference type="SUPFAM" id="SSF48150">
    <property type="entry name" value="DNA-glycosylase"/>
    <property type="match status" value="1"/>
</dbReference>
<dbReference type="Proteomes" id="UP000000719">
    <property type="component" value="Chromosome"/>
</dbReference>
<dbReference type="InterPro" id="IPR011257">
    <property type="entry name" value="DNA_glycosylase"/>
</dbReference>
<dbReference type="PIRSF" id="PIRSF001435">
    <property type="entry name" value="Nth"/>
    <property type="match status" value="1"/>
</dbReference>
<evidence type="ECO:0000256" key="3">
    <source>
        <dbReference type="ARBA" id="ARBA00023004"/>
    </source>
</evidence>
<dbReference type="KEGG" id="hor:Hore_02160"/>
<dbReference type="GO" id="GO:0006284">
    <property type="term" value="P:base-excision repair"/>
    <property type="evidence" value="ECO:0007669"/>
    <property type="project" value="InterPro"/>
</dbReference>
<dbReference type="GO" id="GO:0046872">
    <property type="term" value="F:metal ion binding"/>
    <property type="evidence" value="ECO:0007669"/>
    <property type="project" value="UniProtKB-KW"/>
</dbReference>
<evidence type="ECO:0000259" key="5">
    <source>
        <dbReference type="SMART" id="SM00478"/>
    </source>
</evidence>
<protein>
    <submittedName>
        <fullName evidence="6">HhH-GPD family protein</fullName>
    </submittedName>
</protein>
<feature type="domain" description="HhH-GPD" evidence="5">
    <location>
        <begin position="48"/>
        <end position="207"/>
    </location>
</feature>
<evidence type="ECO:0000313" key="7">
    <source>
        <dbReference type="Proteomes" id="UP000000719"/>
    </source>
</evidence>
<organism evidence="6 7">
    <name type="scientific">Halothermothrix orenii (strain H 168 / OCM 544 / DSM 9562)</name>
    <dbReference type="NCBI Taxonomy" id="373903"/>
    <lineage>
        <taxon>Bacteria</taxon>
        <taxon>Bacillati</taxon>
        <taxon>Bacillota</taxon>
        <taxon>Clostridia</taxon>
        <taxon>Halanaerobiales</taxon>
        <taxon>Halothermotrichaceae</taxon>
        <taxon>Halothermothrix</taxon>
    </lineage>
</organism>
<dbReference type="STRING" id="373903.Hore_02160"/>
<reference evidence="6 7" key="1">
    <citation type="journal article" date="2009" name="PLoS ONE">
        <title>Genome analysis of the anaerobic thermohalophilic bacterium Halothermothrix orenii.</title>
        <authorList>
            <person name="Mavromatis K."/>
            <person name="Ivanova N."/>
            <person name="Anderson I."/>
            <person name="Lykidis A."/>
            <person name="Hooper S.D."/>
            <person name="Sun H."/>
            <person name="Kunin V."/>
            <person name="Lapidus A."/>
            <person name="Hugenholtz P."/>
            <person name="Patel B."/>
            <person name="Kyrpides N.C."/>
        </authorList>
    </citation>
    <scope>NUCLEOTIDE SEQUENCE [LARGE SCALE GENOMIC DNA]</scope>
    <source>
        <strain evidence="7">H 168 / OCM 544 / DSM 9562</strain>
    </source>
</reference>
<dbReference type="eggNOG" id="COG2231">
    <property type="taxonomic scope" value="Bacteria"/>
</dbReference>
<evidence type="ECO:0000256" key="1">
    <source>
        <dbReference type="ARBA" id="ARBA00022485"/>
    </source>
</evidence>
<dbReference type="GO" id="GO:0003824">
    <property type="term" value="F:catalytic activity"/>
    <property type="evidence" value="ECO:0007669"/>
    <property type="project" value="InterPro"/>
</dbReference>
<dbReference type="PANTHER" id="PTHR10359:SF19">
    <property type="entry name" value="DNA REPAIR GLYCOSYLASE MJ1434-RELATED"/>
    <property type="match status" value="1"/>
</dbReference>
<keyword evidence="2" id="KW-0479">Metal-binding</keyword>
<dbReference type="Pfam" id="PF00730">
    <property type="entry name" value="HhH-GPD"/>
    <property type="match status" value="1"/>
</dbReference>
<dbReference type="Gene3D" id="1.10.1670.10">
    <property type="entry name" value="Helix-hairpin-Helix base-excision DNA repair enzymes (C-terminal)"/>
    <property type="match status" value="1"/>
</dbReference>
<keyword evidence="7" id="KW-1185">Reference proteome</keyword>
<proteinExistence type="predicted"/>
<dbReference type="PANTHER" id="PTHR10359">
    <property type="entry name" value="A/G-SPECIFIC ADENINE GLYCOSYLASE/ENDONUCLEASE III"/>
    <property type="match status" value="1"/>
</dbReference>
<dbReference type="HOGENOM" id="CLU_012862_6_0_9"/>
<dbReference type="SMART" id="SM00478">
    <property type="entry name" value="ENDO3c"/>
    <property type="match status" value="1"/>
</dbReference>
<dbReference type="Gene3D" id="1.10.340.30">
    <property type="entry name" value="Hypothetical protein, domain 2"/>
    <property type="match status" value="1"/>
</dbReference>
<accession>B8D108</accession>
<sequence length="224" mass="25941">MSGCRGVFSNITWKAGLNEIYHRLYKKFGPQHWWPADSRFEVIIGAILTQAVSWQNVEKAIENLKKHKVLYPEELLHLEEEILAKMIKPAGYYNMKARKIKAFINFLFEDYGGSLDEMFQEPLSKIRDKLLEVYGIGPETADSILLYAGEFPVFVIDAYTKRIFSRIGYIEENIGYHTLQKMIMDNLPARTGIYNEYHALLVALGKEICKKNNPLCEKCPLNRK</sequence>
<dbReference type="InterPro" id="IPR003265">
    <property type="entry name" value="HhH-GPD_domain"/>
</dbReference>
<dbReference type="EMBL" id="CP001098">
    <property type="protein sequence ID" value="ACL68977.1"/>
    <property type="molecule type" value="Genomic_DNA"/>
</dbReference>
<dbReference type="CDD" id="cd00056">
    <property type="entry name" value="ENDO3c"/>
    <property type="match status" value="1"/>
</dbReference>
<evidence type="ECO:0000256" key="2">
    <source>
        <dbReference type="ARBA" id="ARBA00022723"/>
    </source>
</evidence>
<name>B8D108_HALOH</name>
<keyword evidence="3" id="KW-0408">Iron</keyword>
<dbReference type="RefSeq" id="WP_012635175.1">
    <property type="nucleotide sequence ID" value="NC_011899.1"/>
</dbReference>
<keyword evidence="4" id="KW-0411">Iron-sulfur</keyword>
<keyword evidence="1" id="KW-0004">4Fe-4S</keyword>
<evidence type="ECO:0000256" key="4">
    <source>
        <dbReference type="ARBA" id="ARBA00023014"/>
    </source>
</evidence>
<dbReference type="InterPro" id="IPR023170">
    <property type="entry name" value="HhH_base_excis_C"/>
</dbReference>
<dbReference type="AlphaFoldDB" id="B8D108"/>
<dbReference type="OrthoDB" id="9802365at2"/>
<evidence type="ECO:0000313" key="6">
    <source>
        <dbReference type="EMBL" id="ACL68977.1"/>
    </source>
</evidence>